<dbReference type="Gene3D" id="1.10.10.10">
    <property type="entry name" value="Winged helix-like DNA-binding domain superfamily/Winged helix DNA-binding domain"/>
    <property type="match status" value="1"/>
</dbReference>
<dbReference type="InterPro" id="IPR032622">
    <property type="entry name" value="UCP01524_HTH"/>
</dbReference>
<evidence type="ECO:0000259" key="2">
    <source>
        <dbReference type="Pfam" id="PF16221"/>
    </source>
</evidence>
<evidence type="ECO:0000313" key="4">
    <source>
        <dbReference type="EMBL" id="AGI72506.1"/>
    </source>
</evidence>
<evidence type="ECO:0000259" key="3">
    <source>
        <dbReference type="Pfam" id="PF16254"/>
    </source>
</evidence>
<keyword evidence="5" id="KW-1185">Reference proteome</keyword>
<dbReference type="Pfam" id="PF16254">
    <property type="entry name" value="DUF4910"/>
    <property type="match status" value="1"/>
</dbReference>
<feature type="domain" description="UCP01524 winged helix-turn-helix" evidence="2">
    <location>
        <begin position="354"/>
        <end position="427"/>
    </location>
</feature>
<gene>
    <name evidence="4" type="ORF">OA238_c24490</name>
</gene>
<sequence>MTTKTAIYNHAVNLFPICRSLSGSGVVETLSYIKKFLPNLNVETVKSGTQVFDWNVPQEWNINDAYVANSKGERVIDFNEHNLHILGYSEPFEGEMTFEELDAHLYSLPEQPDAIPYITSYYKRRWGFCLTENLRNEMRKSPKEKYHVKVDTTLEDGDLNYGELIIKGQTDEEILISTYICHPSMANNELSGPCVTLELASWLESLQGEHHYTYRILFLVETIGSIIYLSKHLEYLKKHLKAGYVLSCVGDNLDYSVVNTPDENTASEIALEHVLKHHTGKYSKYPFTQRGSDERQYCSAGVDLPVAGFCRSKYAEFPEYHTSLDDLDFISEEGLFGAYEVMQKVITLFENNAVYKTKVLGEPQLGKRGLYPSISTKETAAQTRDMMNLIAYSNGSRSLLEIAEKTNTSISKFYPIVPKLLEADVMEKHETASVCFPKIN</sequence>
<dbReference type="STRING" id="391616.OA238_c24490"/>
<accession>M9RQ28</accession>
<dbReference type="KEGG" id="oar:OA238_c24490"/>
<organism evidence="4 5">
    <name type="scientific">Octadecabacter arcticus 238</name>
    <dbReference type="NCBI Taxonomy" id="391616"/>
    <lineage>
        <taxon>Bacteria</taxon>
        <taxon>Pseudomonadati</taxon>
        <taxon>Pseudomonadota</taxon>
        <taxon>Alphaproteobacteria</taxon>
        <taxon>Rhodobacterales</taxon>
        <taxon>Roseobacteraceae</taxon>
        <taxon>Octadecabacter</taxon>
    </lineage>
</organism>
<dbReference type="AlphaFoldDB" id="M9RQ28"/>
<feature type="domain" description="DUF2172" evidence="1">
    <location>
        <begin position="59"/>
        <end position="153"/>
    </location>
</feature>
<dbReference type="InterPro" id="IPR032589">
    <property type="entry name" value="DUF4910"/>
</dbReference>
<proteinExistence type="predicted"/>
<evidence type="ECO:0000259" key="1">
    <source>
        <dbReference type="Pfam" id="PF09940"/>
    </source>
</evidence>
<dbReference type="eggNOG" id="COG4310">
    <property type="taxonomic scope" value="Bacteria"/>
</dbReference>
<reference evidence="4 5" key="1">
    <citation type="journal article" date="2013" name="PLoS ONE">
        <title>Poles Apart: Arctic and Antarctic Octadecabacter strains Share High Genome Plasticity and a New Type of Xanthorhodopsin.</title>
        <authorList>
            <person name="Vollmers J."/>
            <person name="Voget S."/>
            <person name="Dietrich S."/>
            <person name="Gollnow K."/>
            <person name="Smits M."/>
            <person name="Meyer K."/>
            <person name="Brinkhoff T."/>
            <person name="Simon M."/>
            <person name="Daniel R."/>
        </authorList>
    </citation>
    <scope>NUCLEOTIDE SEQUENCE [LARGE SCALE GENOMIC DNA]</scope>
    <source>
        <strain evidence="4 5">238</strain>
    </source>
</reference>
<dbReference type="InterPro" id="IPR012353">
    <property type="entry name" value="UCP015244"/>
</dbReference>
<dbReference type="Pfam" id="PF16221">
    <property type="entry name" value="HTH_47"/>
    <property type="match status" value="1"/>
</dbReference>
<protein>
    <submittedName>
        <fullName evidence="4">UCP01524/DUF2172 family protein</fullName>
    </submittedName>
</protein>
<dbReference type="Gene3D" id="3.40.630.10">
    <property type="entry name" value="Zn peptidases"/>
    <property type="match status" value="1"/>
</dbReference>
<dbReference type="OrthoDB" id="9765654at2"/>
<feature type="domain" description="DUF4910" evidence="3">
    <location>
        <begin position="8"/>
        <end position="352"/>
    </location>
</feature>
<dbReference type="Gene3D" id="3.50.30.90">
    <property type="match status" value="1"/>
</dbReference>
<dbReference type="PIRSF" id="PIRSF015244">
    <property type="entry name" value="UCP015244"/>
    <property type="match status" value="1"/>
</dbReference>
<dbReference type="HOGENOM" id="CLU_052015_0_0_5"/>
<dbReference type="InterPro" id="IPR036388">
    <property type="entry name" value="WH-like_DNA-bd_sf"/>
</dbReference>
<dbReference type="Proteomes" id="UP000004688">
    <property type="component" value="Chromosome"/>
</dbReference>
<dbReference type="SUPFAM" id="SSF53187">
    <property type="entry name" value="Zn-dependent exopeptidases"/>
    <property type="match status" value="1"/>
</dbReference>
<evidence type="ECO:0000313" key="5">
    <source>
        <dbReference type="Proteomes" id="UP000004688"/>
    </source>
</evidence>
<dbReference type="EMBL" id="CP003742">
    <property type="protein sequence ID" value="AGI72506.1"/>
    <property type="molecule type" value="Genomic_DNA"/>
</dbReference>
<name>M9RQ28_9RHOB</name>
<dbReference type="InterPro" id="IPR032610">
    <property type="entry name" value="DUF2172"/>
</dbReference>
<dbReference type="Pfam" id="PF09940">
    <property type="entry name" value="DUF2172"/>
    <property type="match status" value="1"/>
</dbReference>